<organism evidence="6">
    <name type="scientific">Rhodanobacter sp. FW102-FHT14D07</name>
    <dbReference type="NCBI Taxonomy" id="3351462"/>
    <lineage>
        <taxon>Bacteria</taxon>
        <taxon>Pseudomonadati</taxon>
        <taxon>Pseudomonadota</taxon>
        <taxon>Gammaproteobacteria</taxon>
        <taxon>Lysobacterales</taxon>
        <taxon>Rhodanobacteraceae</taxon>
        <taxon>Rhodanobacter</taxon>
    </lineage>
</organism>
<feature type="transmembrane region" description="Helical" evidence="4">
    <location>
        <begin position="132"/>
        <end position="149"/>
    </location>
</feature>
<dbReference type="NCBIfam" id="TIGR00254">
    <property type="entry name" value="GGDEF"/>
    <property type="match status" value="1"/>
</dbReference>
<feature type="transmembrane region" description="Helical" evidence="4">
    <location>
        <begin position="77"/>
        <end position="97"/>
    </location>
</feature>
<feature type="domain" description="GGDEF" evidence="5">
    <location>
        <begin position="228"/>
        <end position="357"/>
    </location>
</feature>
<name>A0AB74UQ85_9GAMM</name>
<dbReference type="RefSeq" id="WP_395120119.1">
    <property type="nucleotide sequence ID" value="NZ_CP170721.1"/>
</dbReference>
<evidence type="ECO:0000256" key="2">
    <source>
        <dbReference type="ARBA" id="ARBA00012528"/>
    </source>
</evidence>
<sequence length="367" mass="40732">MTRDDPTRHDAEHPKRVVLMVVLILSWVSTLIAWTLLEWRGASSTALRAVLGANIVFHPVMFVIVRQRLLTQRIIDTSCLVFAAVICAGCMVLRLYFPVYGARIDLKPLYLWIPVIYVLAFMLTSHKTGLRISLAVQALLLAISLPYLIHHPEQPDGNFTIQLHIVSAVLVAALYFFSSYQQRLQIAQLTVDELGQLANTDVLTRLPNRRRLAEILEFELVRFARYGRAFALIMVDVDHFKSINDRFGHKVGDQALLALAIRAKETLRDVDTLGRWGGEEFVVILPETGPADSLRRAEALCAHIAAQPLIGELAITISCGVASVTAGDTAESLFKRADMALYAAKQQGRNRAEGVRSAALLGKDAEL</sequence>
<feature type="transmembrane region" description="Helical" evidence="4">
    <location>
        <begin position="161"/>
        <end position="178"/>
    </location>
</feature>
<dbReference type="InterPro" id="IPR000160">
    <property type="entry name" value="GGDEF_dom"/>
</dbReference>
<feature type="transmembrane region" description="Helical" evidence="4">
    <location>
        <begin position="17"/>
        <end position="37"/>
    </location>
</feature>
<gene>
    <name evidence="6" type="ORF">ACFYG5_00725</name>
</gene>
<dbReference type="AlphaFoldDB" id="A0AB74UQ85"/>
<dbReference type="GO" id="GO:0005886">
    <property type="term" value="C:plasma membrane"/>
    <property type="evidence" value="ECO:0007669"/>
    <property type="project" value="TreeGrafter"/>
</dbReference>
<dbReference type="Gene3D" id="3.30.70.270">
    <property type="match status" value="1"/>
</dbReference>
<keyword evidence="6" id="KW-0548">Nucleotidyltransferase</keyword>
<feature type="transmembrane region" description="Helical" evidence="4">
    <location>
        <begin position="109"/>
        <end position="125"/>
    </location>
</feature>
<keyword evidence="4" id="KW-1133">Transmembrane helix</keyword>
<dbReference type="EC" id="2.7.7.65" evidence="2"/>
<dbReference type="InterPro" id="IPR050469">
    <property type="entry name" value="Diguanylate_Cyclase"/>
</dbReference>
<dbReference type="GO" id="GO:0052621">
    <property type="term" value="F:diguanylate cyclase activity"/>
    <property type="evidence" value="ECO:0007669"/>
    <property type="project" value="UniProtKB-EC"/>
</dbReference>
<reference evidence="6" key="1">
    <citation type="submission" date="2024-10" db="EMBL/GenBank/DDBJ databases">
        <authorList>
            <person name="Lesea H.P."/>
            <person name="Kuehl J.V."/>
            <person name="Chandonia J.-M."/>
        </authorList>
    </citation>
    <scope>NUCLEOTIDE SEQUENCE</scope>
    <source>
        <strain evidence="6">FW102-FHT14D07</strain>
    </source>
</reference>
<evidence type="ECO:0000256" key="3">
    <source>
        <dbReference type="ARBA" id="ARBA00034247"/>
    </source>
</evidence>
<dbReference type="EMBL" id="CP170721">
    <property type="protein sequence ID" value="XIA18695.1"/>
    <property type="molecule type" value="Genomic_DNA"/>
</dbReference>
<keyword evidence="4" id="KW-0812">Transmembrane</keyword>
<proteinExistence type="predicted"/>
<accession>A0AB74UQ85</accession>
<keyword evidence="4" id="KW-0472">Membrane</keyword>
<dbReference type="PANTHER" id="PTHR45138">
    <property type="entry name" value="REGULATORY COMPONENTS OF SENSORY TRANSDUCTION SYSTEM"/>
    <property type="match status" value="1"/>
</dbReference>
<evidence type="ECO:0000313" key="6">
    <source>
        <dbReference type="EMBL" id="XIA18695.1"/>
    </source>
</evidence>
<feature type="transmembrane region" description="Helical" evidence="4">
    <location>
        <begin position="49"/>
        <end position="65"/>
    </location>
</feature>
<comment type="cofactor">
    <cofactor evidence="1">
        <name>Mg(2+)</name>
        <dbReference type="ChEBI" id="CHEBI:18420"/>
    </cofactor>
</comment>
<evidence type="ECO:0000256" key="4">
    <source>
        <dbReference type="SAM" id="Phobius"/>
    </source>
</evidence>
<dbReference type="PROSITE" id="PS50887">
    <property type="entry name" value="GGDEF"/>
    <property type="match status" value="1"/>
</dbReference>
<dbReference type="SUPFAM" id="SSF55073">
    <property type="entry name" value="Nucleotide cyclase"/>
    <property type="match status" value="1"/>
</dbReference>
<dbReference type="CDD" id="cd01949">
    <property type="entry name" value="GGDEF"/>
    <property type="match status" value="1"/>
</dbReference>
<dbReference type="Pfam" id="PF00990">
    <property type="entry name" value="GGDEF"/>
    <property type="match status" value="1"/>
</dbReference>
<evidence type="ECO:0000259" key="5">
    <source>
        <dbReference type="PROSITE" id="PS50887"/>
    </source>
</evidence>
<dbReference type="FunFam" id="3.30.70.270:FF:000001">
    <property type="entry name" value="Diguanylate cyclase domain protein"/>
    <property type="match status" value="1"/>
</dbReference>
<comment type="catalytic activity">
    <reaction evidence="3">
        <text>2 GTP = 3',3'-c-di-GMP + 2 diphosphate</text>
        <dbReference type="Rhea" id="RHEA:24898"/>
        <dbReference type="ChEBI" id="CHEBI:33019"/>
        <dbReference type="ChEBI" id="CHEBI:37565"/>
        <dbReference type="ChEBI" id="CHEBI:58805"/>
        <dbReference type="EC" id="2.7.7.65"/>
    </reaction>
</comment>
<keyword evidence="6" id="KW-0808">Transferase</keyword>
<dbReference type="GO" id="GO:1902201">
    <property type="term" value="P:negative regulation of bacterial-type flagellum-dependent cell motility"/>
    <property type="evidence" value="ECO:0007669"/>
    <property type="project" value="TreeGrafter"/>
</dbReference>
<protein>
    <recommendedName>
        <fullName evidence="2">diguanylate cyclase</fullName>
        <ecNumber evidence="2">2.7.7.65</ecNumber>
    </recommendedName>
</protein>
<dbReference type="InterPro" id="IPR029787">
    <property type="entry name" value="Nucleotide_cyclase"/>
</dbReference>
<dbReference type="GO" id="GO:0043709">
    <property type="term" value="P:cell adhesion involved in single-species biofilm formation"/>
    <property type="evidence" value="ECO:0007669"/>
    <property type="project" value="TreeGrafter"/>
</dbReference>
<dbReference type="SMART" id="SM00267">
    <property type="entry name" value="GGDEF"/>
    <property type="match status" value="1"/>
</dbReference>
<evidence type="ECO:0000256" key="1">
    <source>
        <dbReference type="ARBA" id="ARBA00001946"/>
    </source>
</evidence>
<dbReference type="InterPro" id="IPR043128">
    <property type="entry name" value="Rev_trsase/Diguanyl_cyclase"/>
</dbReference>
<dbReference type="PANTHER" id="PTHR45138:SF9">
    <property type="entry name" value="DIGUANYLATE CYCLASE DGCM-RELATED"/>
    <property type="match status" value="1"/>
</dbReference>